<gene>
    <name evidence="1" type="ORF">ENJ40_08305</name>
</gene>
<protein>
    <submittedName>
        <fullName evidence="1">DNA helicase UvrD</fullName>
    </submittedName>
</protein>
<dbReference type="GO" id="GO:0004386">
    <property type="term" value="F:helicase activity"/>
    <property type="evidence" value="ECO:0007669"/>
    <property type="project" value="UniProtKB-KW"/>
</dbReference>
<dbReference type="PANTHER" id="PTHR40084:SF1">
    <property type="entry name" value="PHOSPHOTRANSFERASE"/>
    <property type="match status" value="1"/>
</dbReference>
<keyword evidence="1" id="KW-0378">Hydrolase</keyword>
<dbReference type="SUPFAM" id="SSF89550">
    <property type="entry name" value="PHP domain-like"/>
    <property type="match status" value="1"/>
</dbReference>
<dbReference type="PANTHER" id="PTHR40084">
    <property type="entry name" value="PHOSPHOHYDROLASE, PHP FAMILY"/>
    <property type="match status" value="1"/>
</dbReference>
<keyword evidence="1" id="KW-0067">ATP-binding</keyword>
<dbReference type="AlphaFoldDB" id="A0A7C3GS70"/>
<keyword evidence="1" id="KW-0347">Helicase</keyword>
<organism evidence="1">
    <name type="scientific">Thermosulfurimonas dismutans</name>
    <dbReference type="NCBI Taxonomy" id="999894"/>
    <lineage>
        <taxon>Bacteria</taxon>
        <taxon>Pseudomonadati</taxon>
        <taxon>Thermodesulfobacteriota</taxon>
        <taxon>Thermodesulfobacteria</taxon>
        <taxon>Thermodesulfobacteriales</taxon>
        <taxon>Thermodesulfobacteriaceae</taxon>
        <taxon>Thermosulfurimonas</taxon>
    </lineage>
</organism>
<name>A0A7C3GS70_9BACT</name>
<dbReference type="Gene3D" id="3.20.20.140">
    <property type="entry name" value="Metal-dependent hydrolases"/>
    <property type="match status" value="1"/>
</dbReference>
<evidence type="ECO:0000313" key="1">
    <source>
        <dbReference type="EMBL" id="HFC98440.1"/>
    </source>
</evidence>
<proteinExistence type="predicted"/>
<dbReference type="InterPro" id="IPR016195">
    <property type="entry name" value="Pol/histidinol_Pase-like"/>
</dbReference>
<reference evidence="1" key="1">
    <citation type="journal article" date="2020" name="mSystems">
        <title>Genome- and Community-Level Interaction Insights into Carbon Utilization and Element Cycling Functions of Hydrothermarchaeota in Hydrothermal Sediment.</title>
        <authorList>
            <person name="Zhou Z."/>
            <person name="Liu Y."/>
            <person name="Xu W."/>
            <person name="Pan J."/>
            <person name="Luo Z.H."/>
            <person name="Li M."/>
        </authorList>
    </citation>
    <scope>NUCLEOTIDE SEQUENCE [LARGE SCALE GENOMIC DNA]</scope>
    <source>
        <strain evidence="1">HyVt-483</strain>
    </source>
</reference>
<dbReference type="EMBL" id="DRMH01000112">
    <property type="protein sequence ID" value="HFC98440.1"/>
    <property type="molecule type" value="Genomic_DNA"/>
</dbReference>
<comment type="caution">
    <text evidence="1">The sequence shown here is derived from an EMBL/GenBank/DDBJ whole genome shotgun (WGS) entry which is preliminary data.</text>
</comment>
<dbReference type="Proteomes" id="UP000886043">
    <property type="component" value="Unassembled WGS sequence"/>
</dbReference>
<keyword evidence="1" id="KW-0547">Nucleotide-binding</keyword>
<accession>A0A7C3GS70</accession>
<dbReference type="CDD" id="cd19067">
    <property type="entry name" value="PfuEndoQ-like"/>
    <property type="match status" value="1"/>
</dbReference>
<sequence>MGTVKPETLRRNEWPPEDWRGRFYLADLHVHSRYSRATSRDMHLPALARTAREKGLQLVGTGDFTHPDYFRELCELLEPAPEEGLYVYREDPEGPRFILSAEVSNIFSQGHRRNRRIHTLILAPSLEVVREINLALSRLGDLSADGRPTFGFPVKKLVRLLREISPEILFIPAHAWTPWYSVFGAFSGFDSVEECFEEETEHIHALETGLSSDPEMNWRVSALDRYTLVSNSDAHSPSKLGREANAFWYPMSYPALSQALRTGNLAFTVEFYPEEGKYHFDGHRSCGIYLSPSETRRHGGVCPVCGGRLTVGVMHRVEELADRPEGFRPPGKPLSVHLVPLEEIIAEALGVGSQSKRVKKTYRQLIELGGSEFSLLLEKDLSELAEFVPERILEGIRRVREGRVYVRPGYDGVYGVVSIFTPEEGPSGDQGPRQQSLF</sequence>